<keyword evidence="2" id="KW-1185">Reference proteome</keyword>
<name>A0ABQ3EA25_9ACTN</name>
<comment type="caution">
    <text evidence="1">The sequence shown here is derived from an EMBL/GenBank/DDBJ whole genome shotgun (WGS) entry which is preliminary data.</text>
</comment>
<accession>A0ABQ3EA25</accession>
<dbReference type="Proteomes" id="UP000599437">
    <property type="component" value="Unassembled WGS sequence"/>
</dbReference>
<proteinExistence type="predicted"/>
<organism evidence="1 2">
    <name type="scientific">Streptomyces chryseus</name>
    <dbReference type="NCBI Taxonomy" id="68186"/>
    <lineage>
        <taxon>Bacteria</taxon>
        <taxon>Bacillati</taxon>
        <taxon>Actinomycetota</taxon>
        <taxon>Actinomycetes</taxon>
        <taxon>Kitasatosporales</taxon>
        <taxon>Streptomycetaceae</taxon>
        <taxon>Streptomyces</taxon>
    </lineage>
</organism>
<evidence type="ECO:0000313" key="1">
    <source>
        <dbReference type="EMBL" id="GHB29861.1"/>
    </source>
</evidence>
<dbReference type="EMBL" id="BMVO01000035">
    <property type="protein sequence ID" value="GHB29861.1"/>
    <property type="molecule type" value="Genomic_DNA"/>
</dbReference>
<gene>
    <name evidence="1" type="ORF">GCM10010346_61750</name>
</gene>
<sequence length="113" mass="12278">MAPACGTVGATTRNRLTREYAMTLRFVGIDPNTGGEGSPTVWVEEESADLVLQGEEADALLQALVGSTEWVAGHKTGIPAHERVIRIPFRMVHILREACDAAERAAAQHRDVR</sequence>
<evidence type="ECO:0000313" key="2">
    <source>
        <dbReference type="Proteomes" id="UP000599437"/>
    </source>
</evidence>
<reference evidence="2" key="1">
    <citation type="journal article" date="2019" name="Int. J. Syst. Evol. Microbiol.">
        <title>The Global Catalogue of Microorganisms (GCM) 10K type strain sequencing project: providing services to taxonomists for standard genome sequencing and annotation.</title>
        <authorList>
            <consortium name="The Broad Institute Genomics Platform"/>
            <consortium name="The Broad Institute Genome Sequencing Center for Infectious Disease"/>
            <person name="Wu L."/>
            <person name="Ma J."/>
        </authorList>
    </citation>
    <scope>NUCLEOTIDE SEQUENCE [LARGE SCALE GENOMIC DNA]</scope>
    <source>
        <strain evidence="2">JCM 4737</strain>
    </source>
</reference>
<protein>
    <submittedName>
        <fullName evidence="1">Uncharacterized protein</fullName>
    </submittedName>
</protein>